<protein>
    <submittedName>
        <fullName evidence="2">Uncharacterized protein</fullName>
    </submittedName>
</protein>
<dbReference type="AlphaFoldDB" id="A0A456T274"/>
<name>A0A456T274_LISMN</name>
<evidence type="ECO:0000313" key="2">
    <source>
        <dbReference type="EMBL" id="EAE1337502.1"/>
    </source>
</evidence>
<gene>
    <name evidence="2" type="ORF">ART25_01010</name>
    <name evidence="1" type="ORF">ARY78_02010</name>
</gene>
<organism evidence="2 4">
    <name type="scientific">Listeria monocytogenes</name>
    <dbReference type="NCBI Taxonomy" id="1639"/>
    <lineage>
        <taxon>Bacteria</taxon>
        <taxon>Bacillati</taxon>
        <taxon>Bacillota</taxon>
        <taxon>Bacilli</taxon>
        <taxon>Bacillales</taxon>
        <taxon>Listeriaceae</taxon>
        <taxon>Listeria</taxon>
    </lineage>
</organism>
<evidence type="ECO:0000313" key="3">
    <source>
        <dbReference type="Proteomes" id="UP000365297"/>
    </source>
</evidence>
<proteinExistence type="predicted"/>
<sequence>MYVVNFIGEWLCKREVENLLKITNDSSFVKYVGIVSETAFLYDELLYKILIFILYFKNSF</sequence>
<evidence type="ECO:0000313" key="1">
    <source>
        <dbReference type="EMBL" id="EAC5549202.1"/>
    </source>
</evidence>
<dbReference type="Proteomes" id="UP000379076">
    <property type="component" value="Unassembled WGS sequence"/>
</dbReference>
<reference evidence="3 4" key="1">
    <citation type="submission" date="2018-06" db="EMBL/GenBank/DDBJ databases">
        <authorList>
            <consortium name="GenomeTrakr: Next Generation Sequencing Network for Food Pathogen Tracability"/>
        </authorList>
    </citation>
    <scope>NUCLEOTIDE SEQUENCE [LARGE SCALE GENOMIC DNA]</scope>
    <source>
        <strain evidence="2 4">FDA00006494</strain>
        <strain evidence="1 3">FDA00007096</strain>
    </source>
</reference>
<dbReference type="Proteomes" id="UP000365297">
    <property type="component" value="Unassembled WGS sequence"/>
</dbReference>
<dbReference type="EMBL" id="AAAQQZ010000001">
    <property type="protein sequence ID" value="EAE1337502.1"/>
    <property type="molecule type" value="Genomic_DNA"/>
</dbReference>
<accession>A0A456T274</accession>
<dbReference type="KEGG" id="lmok:CQ02_04390"/>
<dbReference type="EMBL" id="AAAIXK010000001">
    <property type="protein sequence ID" value="EAC5549202.1"/>
    <property type="molecule type" value="Genomic_DNA"/>
</dbReference>
<evidence type="ECO:0000313" key="4">
    <source>
        <dbReference type="Proteomes" id="UP000379076"/>
    </source>
</evidence>
<comment type="caution">
    <text evidence="2">The sequence shown here is derived from an EMBL/GenBank/DDBJ whole genome shotgun (WGS) entry which is preliminary data.</text>
</comment>